<dbReference type="AlphaFoldDB" id="A0A0C2X6G0"/>
<gene>
    <name evidence="1" type="ORF">M378DRAFT_162725</name>
</gene>
<name>A0A0C2X6G0_AMAMK</name>
<dbReference type="InParanoid" id="A0A0C2X6G0"/>
<proteinExistence type="predicted"/>
<evidence type="ECO:0000313" key="1">
    <source>
        <dbReference type="EMBL" id="KIL64871.1"/>
    </source>
</evidence>
<sequence length="72" mass="8430">MGSVSARQAGFRSLLNHHVDTRFKFGCERGRMECGPWRYYVRSVAKAGRRSKKRRREGVGKWRLVEMEPSDD</sequence>
<reference evidence="1 2" key="1">
    <citation type="submission" date="2014-04" db="EMBL/GenBank/DDBJ databases">
        <title>Evolutionary Origins and Diversification of the Mycorrhizal Mutualists.</title>
        <authorList>
            <consortium name="DOE Joint Genome Institute"/>
            <consortium name="Mycorrhizal Genomics Consortium"/>
            <person name="Kohler A."/>
            <person name="Kuo A."/>
            <person name="Nagy L.G."/>
            <person name="Floudas D."/>
            <person name="Copeland A."/>
            <person name="Barry K.W."/>
            <person name="Cichocki N."/>
            <person name="Veneault-Fourrey C."/>
            <person name="LaButti K."/>
            <person name="Lindquist E.A."/>
            <person name="Lipzen A."/>
            <person name="Lundell T."/>
            <person name="Morin E."/>
            <person name="Murat C."/>
            <person name="Riley R."/>
            <person name="Ohm R."/>
            <person name="Sun H."/>
            <person name="Tunlid A."/>
            <person name="Henrissat B."/>
            <person name="Grigoriev I.V."/>
            <person name="Hibbett D.S."/>
            <person name="Martin F."/>
        </authorList>
    </citation>
    <scope>NUCLEOTIDE SEQUENCE [LARGE SCALE GENOMIC DNA]</scope>
    <source>
        <strain evidence="1 2">Koide BX008</strain>
    </source>
</reference>
<dbReference type="Proteomes" id="UP000054549">
    <property type="component" value="Unassembled WGS sequence"/>
</dbReference>
<organism evidence="1 2">
    <name type="scientific">Amanita muscaria (strain Koide BX008)</name>
    <dbReference type="NCBI Taxonomy" id="946122"/>
    <lineage>
        <taxon>Eukaryota</taxon>
        <taxon>Fungi</taxon>
        <taxon>Dikarya</taxon>
        <taxon>Basidiomycota</taxon>
        <taxon>Agaricomycotina</taxon>
        <taxon>Agaricomycetes</taxon>
        <taxon>Agaricomycetidae</taxon>
        <taxon>Agaricales</taxon>
        <taxon>Pluteineae</taxon>
        <taxon>Amanitaceae</taxon>
        <taxon>Amanita</taxon>
    </lineage>
</organism>
<accession>A0A0C2X6G0</accession>
<protein>
    <submittedName>
        <fullName evidence="1">Uncharacterized protein</fullName>
    </submittedName>
</protein>
<dbReference type="HOGENOM" id="CLU_2721695_0_0_1"/>
<keyword evidence="2" id="KW-1185">Reference proteome</keyword>
<evidence type="ECO:0000313" key="2">
    <source>
        <dbReference type="Proteomes" id="UP000054549"/>
    </source>
</evidence>
<dbReference type="EMBL" id="KN818246">
    <property type="protein sequence ID" value="KIL64871.1"/>
    <property type="molecule type" value="Genomic_DNA"/>
</dbReference>